<accession>A0A3B7MV80</accession>
<dbReference type="Pfam" id="PF13460">
    <property type="entry name" value="NAD_binding_10"/>
    <property type="match status" value="1"/>
</dbReference>
<dbReference type="KEGG" id="pseg:D3H65_30150"/>
<organism evidence="2 3">
    <name type="scientific">Paraflavitalea soli</name>
    <dbReference type="NCBI Taxonomy" id="2315862"/>
    <lineage>
        <taxon>Bacteria</taxon>
        <taxon>Pseudomonadati</taxon>
        <taxon>Bacteroidota</taxon>
        <taxon>Chitinophagia</taxon>
        <taxon>Chitinophagales</taxon>
        <taxon>Chitinophagaceae</taxon>
        <taxon>Paraflavitalea</taxon>
    </lineage>
</organism>
<proteinExistence type="predicted"/>
<dbReference type="PANTHER" id="PTHR43162:SF1">
    <property type="entry name" value="PRESTALK A DIFFERENTIATION PROTEIN A"/>
    <property type="match status" value="1"/>
</dbReference>
<sequence>MKITITGSLGNISQPLTSSLTAKGHQVTVISSKSEKVTAIEALQARAAIGSVEDIDFLVKAFEGADAVYTMVPPNFSIPDYNQFTRQVGAHYARALEQTGVQYVVNLSSSGSPLAGTGPLTGYQNLEAPFDVLPNTHVLHLRPGGFYSNFYGSIGLIKHQGIIGNNFDETATMYLSHPQDIAEAAADALHQLHFKGRNIKYIVSDKMNGKQAAALLGQAIGKPGLQWVQFPDEQLLAALVQNGFSRDAAQHYIVDMGIAIREGILDKHYQQNTHEVVGQRSFADFAREFAFAYNSH</sequence>
<dbReference type="OrthoDB" id="2149806at2"/>
<dbReference type="InterPro" id="IPR016040">
    <property type="entry name" value="NAD(P)-bd_dom"/>
</dbReference>
<dbReference type="Gene3D" id="3.90.25.10">
    <property type="entry name" value="UDP-galactose 4-epimerase, domain 1"/>
    <property type="match status" value="1"/>
</dbReference>
<evidence type="ECO:0000313" key="2">
    <source>
        <dbReference type="EMBL" id="AXY77998.1"/>
    </source>
</evidence>
<protein>
    <submittedName>
        <fullName evidence="2">NAD-dependent dehydratase</fullName>
    </submittedName>
</protein>
<reference evidence="2 3" key="1">
    <citation type="submission" date="2018-09" db="EMBL/GenBank/DDBJ databases">
        <title>Genome sequencing of strain 6GH32-13.</title>
        <authorList>
            <person name="Weon H.-Y."/>
            <person name="Heo J."/>
            <person name="Kwon S.-W."/>
        </authorList>
    </citation>
    <scope>NUCLEOTIDE SEQUENCE [LARGE SCALE GENOMIC DNA]</scope>
    <source>
        <strain evidence="2 3">5GH32-13</strain>
    </source>
</reference>
<evidence type="ECO:0000259" key="1">
    <source>
        <dbReference type="Pfam" id="PF13460"/>
    </source>
</evidence>
<dbReference type="EMBL" id="CP032157">
    <property type="protein sequence ID" value="AXY77998.1"/>
    <property type="molecule type" value="Genomic_DNA"/>
</dbReference>
<dbReference type="Proteomes" id="UP000263900">
    <property type="component" value="Chromosome"/>
</dbReference>
<name>A0A3B7MV80_9BACT</name>
<dbReference type="InterPro" id="IPR051604">
    <property type="entry name" value="Ergot_Alk_Oxidoreductase"/>
</dbReference>
<dbReference type="Gene3D" id="3.40.50.720">
    <property type="entry name" value="NAD(P)-binding Rossmann-like Domain"/>
    <property type="match status" value="1"/>
</dbReference>
<dbReference type="AlphaFoldDB" id="A0A3B7MV80"/>
<dbReference type="PANTHER" id="PTHR43162">
    <property type="match status" value="1"/>
</dbReference>
<feature type="domain" description="NAD(P)-binding" evidence="1">
    <location>
        <begin position="7"/>
        <end position="112"/>
    </location>
</feature>
<dbReference type="SUPFAM" id="SSF51735">
    <property type="entry name" value="NAD(P)-binding Rossmann-fold domains"/>
    <property type="match status" value="1"/>
</dbReference>
<gene>
    <name evidence="2" type="ORF">D3H65_30150</name>
</gene>
<evidence type="ECO:0000313" key="3">
    <source>
        <dbReference type="Proteomes" id="UP000263900"/>
    </source>
</evidence>
<dbReference type="InterPro" id="IPR036291">
    <property type="entry name" value="NAD(P)-bd_dom_sf"/>
</dbReference>
<dbReference type="RefSeq" id="WP_119053871.1">
    <property type="nucleotide sequence ID" value="NZ_CP032157.1"/>
</dbReference>
<keyword evidence="3" id="KW-1185">Reference proteome</keyword>